<dbReference type="Proteomes" id="UP000029228">
    <property type="component" value="Unassembled WGS sequence"/>
</dbReference>
<dbReference type="InterPro" id="IPR029063">
    <property type="entry name" value="SAM-dependent_MTases_sf"/>
</dbReference>
<feature type="binding site" evidence="11 12">
    <location>
        <position position="271"/>
    </location>
    <ligand>
        <name>S-adenosyl-L-methionine</name>
        <dbReference type="ChEBI" id="CHEBI:59789"/>
    </ligand>
</feature>
<dbReference type="FunFam" id="2.40.50.140:FF:000097">
    <property type="entry name" value="23S rRNA (uracil(1939)-C(5))-methyltransferase RlmD"/>
    <property type="match status" value="1"/>
</dbReference>
<dbReference type="InterPro" id="IPR001566">
    <property type="entry name" value="23S_rRNA_MeTrfase_RlmD"/>
</dbReference>
<dbReference type="PROSITE" id="PS50926">
    <property type="entry name" value="TRAM"/>
    <property type="match status" value="1"/>
</dbReference>
<dbReference type="GO" id="GO:0003723">
    <property type="term" value="F:RNA binding"/>
    <property type="evidence" value="ECO:0007669"/>
    <property type="project" value="InterPro"/>
</dbReference>
<dbReference type="InterPro" id="IPR012340">
    <property type="entry name" value="NA-bd_OB-fold"/>
</dbReference>
<evidence type="ECO:0000256" key="12">
    <source>
        <dbReference type="PROSITE-ProRule" id="PRU01024"/>
    </source>
</evidence>
<feature type="binding site" evidence="11">
    <location>
        <position position="82"/>
    </location>
    <ligand>
        <name>[4Fe-4S] cluster</name>
        <dbReference type="ChEBI" id="CHEBI:49883"/>
    </ligand>
</feature>
<accession>A0A090RVF5</accession>
<comment type="caution">
    <text evidence="15">The sequence shown here is derived from an EMBL/GenBank/DDBJ whole genome shotgun (WGS) entry which is preliminary data.</text>
</comment>
<evidence type="ECO:0000256" key="3">
    <source>
        <dbReference type="ARBA" id="ARBA00022603"/>
    </source>
</evidence>
<reference evidence="15 16" key="2">
    <citation type="submission" date="2014-09" db="EMBL/GenBank/DDBJ databases">
        <authorList>
            <consortium name="NBRP consortium"/>
            <person name="Sawabe T."/>
            <person name="Meirelles P."/>
            <person name="Nakanishi M."/>
            <person name="Sayaka M."/>
            <person name="Hattori M."/>
            <person name="Ohkuma M."/>
        </authorList>
    </citation>
    <scope>NUCLEOTIDE SEQUENCE [LARGE SCALE GENOMIC DNA]</scope>
    <source>
        <strain evidence="16">JCM19235</strain>
    </source>
</reference>
<keyword evidence="8 11" id="KW-0411">Iron-sulfur</keyword>
<dbReference type="HAMAP" id="MF_01010">
    <property type="entry name" value="23SrRNA_methyltr_RlmD"/>
    <property type="match status" value="1"/>
</dbReference>
<dbReference type="Gene3D" id="3.40.50.150">
    <property type="entry name" value="Vaccinia Virus protein VP39"/>
    <property type="match status" value="1"/>
</dbReference>
<dbReference type="InterPro" id="IPR010280">
    <property type="entry name" value="U5_MeTrfase_fam"/>
</dbReference>
<feature type="binding site" evidence="11 12">
    <location>
        <position position="300"/>
    </location>
    <ligand>
        <name>S-adenosyl-L-methionine</name>
        <dbReference type="ChEBI" id="CHEBI:59789"/>
    </ligand>
</feature>
<dbReference type="NCBIfam" id="NF009639">
    <property type="entry name" value="PRK13168.1"/>
    <property type="match status" value="1"/>
</dbReference>
<evidence type="ECO:0000256" key="1">
    <source>
        <dbReference type="ARBA" id="ARBA00022485"/>
    </source>
</evidence>
<keyword evidence="5 11" id="KW-0949">S-adenosyl-L-methionine</keyword>
<comment type="catalytic activity">
    <reaction evidence="9 11">
        <text>uridine(1939) in 23S rRNA + S-adenosyl-L-methionine = 5-methyluridine(1939) in 23S rRNA + S-adenosyl-L-homocysteine + H(+)</text>
        <dbReference type="Rhea" id="RHEA:42908"/>
        <dbReference type="Rhea" id="RHEA-COMP:10278"/>
        <dbReference type="Rhea" id="RHEA-COMP:10279"/>
        <dbReference type="ChEBI" id="CHEBI:15378"/>
        <dbReference type="ChEBI" id="CHEBI:57856"/>
        <dbReference type="ChEBI" id="CHEBI:59789"/>
        <dbReference type="ChEBI" id="CHEBI:65315"/>
        <dbReference type="ChEBI" id="CHEBI:74447"/>
        <dbReference type="EC" id="2.1.1.190"/>
    </reaction>
</comment>
<dbReference type="PROSITE" id="PS01231">
    <property type="entry name" value="TRMA_2"/>
    <property type="match status" value="1"/>
</dbReference>
<dbReference type="NCBIfam" id="TIGR00479">
    <property type="entry name" value="rumA"/>
    <property type="match status" value="1"/>
</dbReference>
<feature type="binding site" evidence="11">
    <location>
        <position position="348"/>
    </location>
    <ligand>
        <name>S-adenosyl-L-methionine</name>
        <dbReference type="ChEBI" id="CHEBI:59789"/>
    </ligand>
</feature>
<dbReference type="PROSITE" id="PS01230">
    <property type="entry name" value="TRMA_1"/>
    <property type="match status" value="1"/>
</dbReference>
<keyword evidence="1 11" id="KW-0004">4Fe-4S</keyword>
<protein>
    <recommendedName>
        <fullName evidence="11">23S rRNA (uracil(1939)-C(5))-methyltransferase RlmD</fullName>
        <ecNumber evidence="11">2.1.1.190</ecNumber>
    </recommendedName>
    <alternativeName>
        <fullName evidence="11">23S rRNA(m5U1939)-methyltransferase</fullName>
    </alternativeName>
</protein>
<evidence type="ECO:0000256" key="10">
    <source>
        <dbReference type="ARBA" id="ARBA00059995"/>
    </source>
</evidence>
<feature type="binding site" evidence="11">
    <location>
        <position position="305"/>
    </location>
    <ligand>
        <name>S-adenosyl-L-methionine</name>
        <dbReference type="ChEBI" id="CHEBI:59789"/>
    </ligand>
</feature>
<organism evidence="15 16">
    <name type="scientific">Vibrio maritimus</name>
    <dbReference type="NCBI Taxonomy" id="990268"/>
    <lineage>
        <taxon>Bacteria</taxon>
        <taxon>Pseudomonadati</taxon>
        <taxon>Pseudomonadota</taxon>
        <taxon>Gammaproteobacteria</taxon>
        <taxon>Vibrionales</taxon>
        <taxon>Vibrionaceae</taxon>
        <taxon>Vibrio</taxon>
    </lineage>
</organism>
<feature type="binding site" evidence="11 12">
    <location>
        <position position="321"/>
    </location>
    <ligand>
        <name>S-adenosyl-L-methionine</name>
        <dbReference type="ChEBI" id="CHEBI:59789"/>
    </ligand>
</feature>
<dbReference type="GO" id="GO:0070475">
    <property type="term" value="P:rRNA base methylation"/>
    <property type="evidence" value="ECO:0007669"/>
    <property type="project" value="TreeGrafter"/>
</dbReference>
<keyword evidence="2 11" id="KW-0698">rRNA processing</keyword>
<comment type="similarity">
    <text evidence="11">Belongs to the class I-like SAM-binding methyltransferase superfamily. RNA M5U methyltransferase family. RlmD subfamily.</text>
</comment>
<dbReference type="GO" id="GO:0005506">
    <property type="term" value="F:iron ion binding"/>
    <property type="evidence" value="ECO:0007669"/>
    <property type="project" value="UniProtKB-UniRule"/>
</dbReference>
<dbReference type="PANTHER" id="PTHR11061">
    <property type="entry name" value="RNA M5U METHYLTRANSFERASE"/>
    <property type="match status" value="1"/>
</dbReference>
<dbReference type="Pfam" id="PF01938">
    <property type="entry name" value="TRAM"/>
    <property type="match status" value="1"/>
</dbReference>
<dbReference type="AlphaFoldDB" id="A0A090RVF5"/>
<keyword evidence="4 11" id="KW-0808">Transferase</keyword>
<evidence type="ECO:0000256" key="7">
    <source>
        <dbReference type="ARBA" id="ARBA00023004"/>
    </source>
</evidence>
<dbReference type="GO" id="GO:0070041">
    <property type="term" value="F:rRNA (uridine-C5-)-methyltransferase activity"/>
    <property type="evidence" value="ECO:0007669"/>
    <property type="project" value="UniProtKB-UniRule"/>
</dbReference>
<evidence type="ECO:0000259" key="14">
    <source>
        <dbReference type="PROSITE" id="PS50926"/>
    </source>
</evidence>
<comment type="function">
    <text evidence="10 11">Catalyzes the formation of 5-methyl-uridine at position 1939 (m5U1939) in 23S rRNA.</text>
</comment>
<dbReference type="Pfam" id="PF05958">
    <property type="entry name" value="tRNA_U5-meth_tr"/>
    <property type="match status" value="1"/>
</dbReference>
<evidence type="ECO:0000256" key="5">
    <source>
        <dbReference type="ARBA" id="ARBA00022691"/>
    </source>
</evidence>
<evidence type="ECO:0000256" key="9">
    <source>
        <dbReference type="ARBA" id="ARBA00052756"/>
    </source>
</evidence>
<dbReference type="SUPFAM" id="SSF50249">
    <property type="entry name" value="Nucleic acid-binding proteins"/>
    <property type="match status" value="1"/>
</dbReference>
<reference evidence="15 16" key="1">
    <citation type="submission" date="2014-09" db="EMBL/GenBank/DDBJ databases">
        <title>Vibrio maritimus JCM 19235. (C45) whole genome shotgun sequence.</title>
        <authorList>
            <person name="Sawabe T."/>
            <person name="Meirelles P."/>
            <person name="Nakanishi M."/>
            <person name="Sayaka M."/>
            <person name="Hattori M."/>
            <person name="Ohkuma M."/>
        </authorList>
    </citation>
    <scope>NUCLEOTIDE SEQUENCE [LARGE SCALE GENOMIC DNA]</scope>
    <source>
        <strain evidence="16">JCM19235</strain>
    </source>
</reference>
<evidence type="ECO:0000256" key="13">
    <source>
        <dbReference type="PROSITE-ProRule" id="PRU10015"/>
    </source>
</evidence>
<evidence type="ECO:0000256" key="4">
    <source>
        <dbReference type="ARBA" id="ARBA00022679"/>
    </source>
</evidence>
<evidence type="ECO:0000256" key="2">
    <source>
        <dbReference type="ARBA" id="ARBA00022552"/>
    </source>
</evidence>
<feature type="binding site" evidence="11">
    <location>
        <position position="88"/>
    </location>
    <ligand>
        <name>[4Fe-4S] cluster</name>
        <dbReference type="ChEBI" id="CHEBI:49883"/>
    </ligand>
</feature>
<evidence type="ECO:0000256" key="11">
    <source>
        <dbReference type="HAMAP-Rule" id="MF_01010"/>
    </source>
</evidence>
<sequence>MARFFKPTKKTSFSKKHQEVQIERMDHHGAGIGYINKKPVFVEGALANEKVLVQLTESKAKFAKANLIKVLTPSEQRVEPFCPHYYECGGCNQQHLEREEQITHKERVLSQLMTKFAGQTLALSPSITEEGLGYRRRARLSIHVDKQRGLMMGFRRKQSNQIVDVDHCPVLDDKLNALIPELRKIFDGFKQPSILGHLELVLGDEGPIAVIRHTKALSEKDQARLIEFAEQVGITLYLMPEANQLDRKVGEQPYYAEVGFKLPFLPSHFIQVNQAINARMVTQALEWLAPVETDRVLDLFCGLGNFTLPLASRSAHVVGVEGVQNMVDWAADNAKLNGLSNVKFYQANLEQDLSSMPWASQQFDKILLDPARAGASGVIDQVSALGATRVLYVSCNPATLARDSQSLLEQGYTLTRLGMMDMFPHTSHLESMALFEK</sequence>
<dbReference type="GO" id="GO:0051539">
    <property type="term" value="F:4 iron, 4 sulfur cluster binding"/>
    <property type="evidence" value="ECO:0007669"/>
    <property type="project" value="UniProtKB-KW"/>
</dbReference>
<feature type="active site" evidence="13">
    <location>
        <position position="395"/>
    </location>
</feature>
<evidence type="ECO:0000313" key="15">
    <source>
        <dbReference type="EMBL" id="GAL19415.1"/>
    </source>
</evidence>
<proteinExistence type="inferred from homology"/>
<dbReference type="Gene3D" id="2.40.50.140">
    <property type="entry name" value="Nucleic acid-binding proteins"/>
    <property type="match status" value="1"/>
</dbReference>
<dbReference type="InterPro" id="IPR002792">
    <property type="entry name" value="TRAM_dom"/>
</dbReference>
<dbReference type="InterPro" id="IPR030390">
    <property type="entry name" value="MeTrfase_TrmA_AS"/>
</dbReference>
<dbReference type="InterPro" id="IPR030391">
    <property type="entry name" value="MeTrfase_TrmA_CS"/>
</dbReference>
<evidence type="ECO:0000256" key="6">
    <source>
        <dbReference type="ARBA" id="ARBA00022723"/>
    </source>
</evidence>
<evidence type="ECO:0000256" key="8">
    <source>
        <dbReference type="ARBA" id="ARBA00023014"/>
    </source>
</evidence>
<dbReference type="EMBL" id="BBMR01000004">
    <property type="protein sequence ID" value="GAL19415.1"/>
    <property type="molecule type" value="Genomic_DNA"/>
</dbReference>
<gene>
    <name evidence="11" type="primary">rlmD</name>
    <name evidence="15" type="ORF">JCM19235_771</name>
</gene>
<feature type="active site" description="Nucleophile" evidence="11 12">
    <location>
        <position position="395"/>
    </location>
</feature>
<keyword evidence="6 11" id="KW-0479">Metal-binding</keyword>
<dbReference type="Gene3D" id="2.40.50.1070">
    <property type="match status" value="1"/>
</dbReference>
<dbReference type="OrthoDB" id="9804590at2"/>
<name>A0A090RVF5_9VIBR</name>
<keyword evidence="16" id="KW-1185">Reference proteome</keyword>
<feature type="binding site" evidence="11">
    <location>
        <position position="91"/>
    </location>
    <ligand>
        <name>[4Fe-4S] cluster</name>
        <dbReference type="ChEBI" id="CHEBI:49883"/>
    </ligand>
</feature>
<dbReference type="EC" id="2.1.1.190" evidence="11"/>
<keyword evidence="3 11" id="KW-0489">Methyltransferase</keyword>
<dbReference type="SUPFAM" id="SSF53335">
    <property type="entry name" value="S-adenosyl-L-methionine-dependent methyltransferases"/>
    <property type="match status" value="1"/>
</dbReference>
<dbReference type="PROSITE" id="PS51687">
    <property type="entry name" value="SAM_MT_RNA_M5U"/>
    <property type="match status" value="1"/>
</dbReference>
<dbReference type="PANTHER" id="PTHR11061:SF49">
    <property type="entry name" value="23S RRNA (URACIL(1939)-C(5))-METHYLTRANSFERASE RLMD"/>
    <property type="match status" value="1"/>
</dbReference>
<dbReference type="STRING" id="990268.JCM19235_771"/>
<keyword evidence="7 11" id="KW-0408">Iron</keyword>
<dbReference type="FunFam" id="3.40.50.150:FF:000009">
    <property type="entry name" value="23S rRNA (Uracil(1939)-C(5))-methyltransferase RlmD"/>
    <property type="match status" value="1"/>
</dbReference>
<feature type="domain" description="TRAM" evidence="14">
    <location>
        <begin position="10"/>
        <end position="69"/>
    </location>
</feature>
<dbReference type="CDD" id="cd02440">
    <property type="entry name" value="AdoMet_MTases"/>
    <property type="match status" value="1"/>
</dbReference>
<evidence type="ECO:0000313" key="16">
    <source>
        <dbReference type="Proteomes" id="UP000029228"/>
    </source>
</evidence>
<feature type="binding site" evidence="11 12">
    <location>
        <position position="369"/>
    </location>
    <ligand>
        <name>S-adenosyl-L-methionine</name>
        <dbReference type="ChEBI" id="CHEBI:59789"/>
    </ligand>
</feature>
<feature type="binding site" evidence="11">
    <location>
        <position position="168"/>
    </location>
    <ligand>
        <name>[4Fe-4S] cluster</name>
        <dbReference type="ChEBI" id="CHEBI:49883"/>
    </ligand>
</feature>